<evidence type="ECO:0000313" key="3">
    <source>
        <dbReference type="Proteomes" id="UP000612585"/>
    </source>
</evidence>
<dbReference type="Pfam" id="PF12770">
    <property type="entry name" value="CHAT"/>
    <property type="match status" value="1"/>
</dbReference>
<dbReference type="InterPro" id="IPR024983">
    <property type="entry name" value="CHAT_dom"/>
</dbReference>
<proteinExistence type="predicted"/>
<dbReference type="Gene3D" id="3.30.420.40">
    <property type="match status" value="1"/>
</dbReference>
<dbReference type="RefSeq" id="WP_239151530.1">
    <property type="nucleotide sequence ID" value="NZ_BOPG01000012.1"/>
</dbReference>
<accession>A0A8J3Z225</accession>
<reference evidence="2" key="1">
    <citation type="submission" date="2021-01" db="EMBL/GenBank/DDBJ databases">
        <title>Whole genome shotgun sequence of Virgisporangium aurantiacum NBRC 16421.</title>
        <authorList>
            <person name="Komaki H."/>
            <person name="Tamura T."/>
        </authorList>
    </citation>
    <scope>NUCLEOTIDE SEQUENCE</scope>
    <source>
        <strain evidence="2">NBRC 16421</strain>
    </source>
</reference>
<comment type="caution">
    <text evidence="2">The sequence shown here is derived from an EMBL/GenBank/DDBJ whole genome shotgun (WGS) entry which is preliminary data.</text>
</comment>
<protein>
    <recommendedName>
        <fullName evidence="1">CHAT domain-containing protein</fullName>
    </recommendedName>
</protein>
<dbReference type="InterPro" id="IPR043129">
    <property type="entry name" value="ATPase_NBD"/>
</dbReference>
<name>A0A8J3Z225_9ACTN</name>
<keyword evidence="3" id="KW-1185">Reference proteome</keyword>
<organism evidence="2 3">
    <name type="scientific">Virgisporangium aurantiacum</name>
    <dbReference type="NCBI Taxonomy" id="175570"/>
    <lineage>
        <taxon>Bacteria</taxon>
        <taxon>Bacillati</taxon>
        <taxon>Actinomycetota</taxon>
        <taxon>Actinomycetes</taxon>
        <taxon>Micromonosporales</taxon>
        <taxon>Micromonosporaceae</taxon>
        <taxon>Virgisporangium</taxon>
    </lineage>
</organism>
<evidence type="ECO:0000259" key="1">
    <source>
        <dbReference type="Pfam" id="PF12770"/>
    </source>
</evidence>
<dbReference type="EMBL" id="BOPG01000012">
    <property type="protein sequence ID" value="GIJ54873.1"/>
    <property type="molecule type" value="Genomic_DNA"/>
</dbReference>
<sequence>MHLLGIDFGTSNTVGMLRLPDGRVRPLLFDGSPLLPSAVYLDTAGTLLVGRDAGRRSRLDPRRFEPHPKSRIDDGGILLGDRELLIFLNACRSAGIAPYYTRMMGWAEQLMSAGAGAFIGTLWPVETTKAATFAEVFYAALLAGESLGAAGLKARRTIEDTADPSWLAYTTYGNPNAVATRI</sequence>
<dbReference type="SUPFAM" id="SSF53067">
    <property type="entry name" value="Actin-like ATPase domain"/>
    <property type="match status" value="1"/>
</dbReference>
<gene>
    <name evidence="2" type="ORF">Vau01_023890</name>
</gene>
<evidence type="ECO:0000313" key="2">
    <source>
        <dbReference type="EMBL" id="GIJ54873.1"/>
    </source>
</evidence>
<feature type="domain" description="CHAT" evidence="1">
    <location>
        <begin position="85"/>
        <end position="160"/>
    </location>
</feature>
<dbReference type="Proteomes" id="UP000612585">
    <property type="component" value="Unassembled WGS sequence"/>
</dbReference>
<dbReference type="AlphaFoldDB" id="A0A8J3Z225"/>